<name>X0UTE6_9ZZZZ</name>
<keyword evidence="3" id="KW-0560">Oxidoreductase</keyword>
<keyword evidence="1" id="KW-0004">4Fe-4S</keyword>
<dbReference type="GO" id="GO:0051539">
    <property type="term" value="F:4 iron, 4 sulfur cluster binding"/>
    <property type="evidence" value="ECO:0007669"/>
    <property type="project" value="UniProtKB-KW"/>
</dbReference>
<dbReference type="PANTHER" id="PTHR43498">
    <property type="entry name" value="FERREDOXIN:COB-COM HETERODISULFIDE REDUCTASE SUBUNIT A"/>
    <property type="match status" value="1"/>
</dbReference>
<keyword evidence="2" id="KW-0479">Metal-binding</keyword>
<evidence type="ECO:0000256" key="5">
    <source>
        <dbReference type="ARBA" id="ARBA00023014"/>
    </source>
</evidence>
<organism evidence="7">
    <name type="scientific">marine sediment metagenome</name>
    <dbReference type="NCBI Taxonomy" id="412755"/>
    <lineage>
        <taxon>unclassified sequences</taxon>
        <taxon>metagenomes</taxon>
        <taxon>ecological metagenomes</taxon>
    </lineage>
</organism>
<dbReference type="Gene3D" id="3.50.50.60">
    <property type="entry name" value="FAD/NAD(P)-binding domain"/>
    <property type="match status" value="1"/>
</dbReference>
<evidence type="ECO:0000256" key="3">
    <source>
        <dbReference type="ARBA" id="ARBA00023002"/>
    </source>
</evidence>
<keyword evidence="5" id="KW-0411">Iron-sulfur</keyword>
<dbReference type="SUPFAM" id="SSF51905">
    <property type="entry name" value="FAD/NAD(P)-binding domain"/>
    <property type="match status" value="1"/>
</dbReference>
<dbReference type="GO" id="GO:0016491">
    <property type="term" value="F:oxidoreductase activity"/>
    <property type="evidence" value="ECO:0007669"/>
    <property type="project" value="UniProtKB-KW"/>
</dbReference>
<protein>
    <recommendedName>
        <fullName evidence="6">4Fe-4S ferredoxin-type domain-containing protein</fullName>
    </recommendedName>
</protein>
<dbReference type="InterPro" id="IPR039650">
    <property type="entry name" value="HdrA-like"/>
</dbReference>
<evidence type="ECO:0000256" key="1">
    <source>
        <dbReference type="ARBA" id="ARBA00022485"/>
    </source>
</evidence>
<proteinExistence type="predicted"/>
<evidence type="ECO:0000259" key="6">
    <source>
        <dbReference type="PROSITE" id="PS51379"/>
    </source>
</evidence>
<dbReference type="PROSITE" id="PS51379">
    <property type="entry name" value="4FE4S_FER_2"/>
    <property type="match status" value="1"/>
</dbReference>
<dbReference type="PANTHER" id="PTHR43498:SF1">
    <property type="entry name" value="COB--COM HETERODISULFIDE REDUCTASE IRON-SULFUR SUBUNIT A"/>
    <property type="match status" value="1"/>
</dbReference>
<dbReference type="GO" id="GO:0046872">
    <property type="term" value="F:metal ion binding"/>
    <property type="evidence" value="ECO:0007669"/>
    <property type="project" value="UniProtKB-KW"/>
</dbReference>
<dbReference type="InterPro" id="IPR017896">
    <property type="entry name" value="4Fe4S_Fe-S-bd"/>
</dbReference>
<comment type="caution">
    <text evidence="7">The sequence shown here is derived from an EMBL/GenBank/DDBJ whole genome shotgun (WGS) entry which is preliminary data.</text>
</comment>
<accession>X0UTE6</accession>
<keyword evidence="4" id="KW-0408">Iron</keyword>
<dbReference type="AlphaFoldDB" id="X0UTE6"/>
<dbReference type="Gene3D" id="3.30.70.20">
    <property type="match status" value="1"/>
</dbReference>
<feature type="non-terminal residue" evidence="7">
    <location>
        <position position="1"/>
    </location>
</feature>
<dbReference type="EMBL" id="BARS01023970">
    <property type="protein sequence ID" value="GAG02467.1"/>
    <property type="molecule type" value="Genomic_DNA"/>
</dbReference>
<evidence type="ECO:0000313" key="7">
    <source>
        <dbReference type="EMBL" id="GAG02467.1"/>
    </source>
</evidence>
<gene>
    <name evidence="7" type="ORF">S01H1_38113</name>
</gene>
<feature type="domain" description="4Fe-4S ferredoxin-type" evidence="6">
    <location>
        <begin position="13"/>
        <end position="47"/>
    </location>
</feature>
<feature type="non-terminal residue" evidence="7">
    <location>
        <position position="269"/>
    </location>
</feature>
<sequence>APIYTAYAQAVPNVPVIDREKCVHFVTGECGICRDMCPAGAIDFEQEDEIVELEVGSVILAPGFDEFDAQLKPEYGYDRFPNVVTSIEFERILSASGPFQGHVQRPSDGKKPKSIAFIQCVGSRDLSCDKPYCSSVCCTYAIKEALIAREHEPGIEATIFYNDIRTFGKGFDAYFESAKSSGISFAKSIVSGVREFQQTKNLLLSYALDSGEVKEEEFDLVILSVGLSSPKQAKELADKLGIQLNPYNFCQTNGFSPVETSKPGIFVCG</sequence>
<reference evidence="7" key="1">
    <citation type="journal article" date="2014" name="Front. Microbiol.">
        <title>High frequency of phylogenetically diverse reductive dehalogenase-homologous genes in deep subseafloor sedimentary metagenomes.</title>
        <authorList>
            <person name="Kawai M."/>
            <person name="Futagami T."/>
            <person name="Toyoda A."/>
            <person name="Takaki Y."/>
            <person name="Nishi S."/>
            <person name="Hori S."/>
            <person name="Arai W."/>
            <person name="Tsubouchi T."/>
            <person name="Morono Y."/>
            <person name="Uchiyama I."/>
            <person name="Ito T."/>
            <person name="Fujiyama A."/>
            <person name="Inagaki F."/>
            <person name="Takami H."/>
        </authorList>
    </citation>
    <scope>NUCLEOTIDE SEQUENCE</scope>
    <source>
        <strain evidence="7">Expedition CK06-06</strain>
    </source>
</reference>
<evidence type="ECO:0000256" key="2">
    <source>
        <dbReference type="ARBA" id="ARBA00022723"/>
    </source>
</evidence>
<dbReference type="InterPro" id="IPR036188">
    <property type="entry name" value="FAD/NAD-bd_sf"/>
</dbReference>
<evidence type="ECO:0000256" key="4">
    <source>
        <dbReference type="ARBA" id="ARBA00023004"/>
    </source>
</evidence>